<feature type="non-terminal residue" evidence="3">
    <location>
        <position position="1"/>
    </location>
</feature>
<dbReference type="EMBL" id="HAAD01001402">
    <property type="protein sequence ID" value="CDG67634.1"/>
    <property type="molecule type" value="mRNA"/>
</dbReference>
<dbReference type="AlphaFoldDB" id="T2M692"/>
<dbReference type="GO" id="GO:0000307">
    <property type="term" value="C:cyclin-dependent protein kinase holoenzyme complex"/>
    <property type="evidence" value="ECO:0007669"/>
    <property type="project" value="TreeGrafter"/>
</dbReference>
<proteinExistence type="evidence at transcript level"/>
<evidence type="ECO:0000256" key="1">
    <source>
        <dbReference type="ARBA" id="ARBA00038508"/>
    </source>
</evidence>
<comment type="similarity">
    <text evidence="1">Belongs to the CNPPD1 family.</text>
</comment>
<dbReference type="GO" id="GO:0016538">
    <property type="term" value="F:cyclin-dependent protein serine/threonine kinase regulator activity"/>
    <property type="evidence" value="ECO:0007669"/>
    <property type="project" value="TreeGrafter"/>
</dbReference>
<evidence type="ECO:0000313" key="3">
    <source>
        <dbReference type="EMBL" id="CDG67634.1"/>
    </source>
</evidence>
<reference evidence="3" key="1">
    <citation type="journal article" date="2013" name="Genome Biol. Evol.">
        <title>Punctuated emergences of genetic and phenotypic innovations in eumetazoan, bilaterian, euteleostome, and hominidae ancestors.</title>
        <authorList>
            <person name="Wenger Y."/>
            <person name="Galliot B."/>
        </authorList>
    </citation>
    <scope>NUCLEOTIDE SEQUENCE</scope>
    <source>
        <tissue evidence="3">Whole animals</tissue>
    </source>
</reference>
<accession>T2M692</accession>
<dbReference type="Gene3D" id="1.10.472.10">
    <property type="entry name" value="Cyclin-like"/>
    <property type="match status" value="1"/>
</dbReference>
<dbReference type="GO" id="GO:0005634">
    <property type="term" value="C:nucleus"/>
    <property type="evidence" value="ECO:0007669"/>
    <property type="project" value="TreeGrafter"/>
</dbReference>
<evidence type="ECO:0000256" key="2">
    <source>
        <dbReference type="ARBA" id="ARBA00040808"/>
    </source>
</evidence>
<organism evidence="3">
    <name type="scientific">Hydra vulgaris</name>
    <name type="common">Hydra</name>
    <name type="synonym">Hydra attenuata</name>
    <dbReference type="NCBI Taxonomy" id="6087"/>
    <lineage>
        <taxon>Eukaryota</taxon>
        <taxon>Metazoa</taxon>
        <taxon>Cnidaria</taxon>
        <taxon>Hydrozoa</taxon>
        <taxon>Hydroidolina</taxon>
        <taxon>Anthoathecata</taxon>
        <taxon>Aplanulata</taxon>
        <taxon>Hydridae</taxon>
        <taxon>Hydra</taxon>
    </lineage>
</organism>
<dbReference type="PANTHER" id="PTHR15615">
    <property type="match status" value="1"/>
</dbReference>
<dbReference type="CDD" id="cd20557">
    <property type="entry name" value="CYCLIN_ScPCL1-like"/>
    <property type="match status" value="1"/>
</dbReference>
<sequence length="434" mass="49787">SRIVQHILIVIIVNHILNIFSIKEQALTIHAKMNFFGEKKKCPYFTWGCADEFTYRLQKSLYCGKENDFCDSSSLPLTDVAVSMVLDISTCPRRKLTHRYASSLTRQLVISPCALMMGILYTEKLRQSNPCYLVRVSSADLYVVAMMVASKFLIDEGEDDEVLNDEWAEAAGLGVSTVNKLERDFLDAMNWKVYVSPSEFLSFCDKVESKIALKCGLKRGWFSYTDLSHLLLASKHQKVLTEILHNTIKVIGSCVFMYSISISLLAISMTYVISNKNRTCCNLSETSENLSNKFNESRIESLQTQGSISLPLSKIYVSNKLSFFPLNKKPSALCTYSKHLQCNFQVSIVYGHQQHRNITVYNLESFSSIQHNKFEKVYNYNDNYLGKDCTTVTGSIQTFLSKIQKFQNQFQYHLKREHLLNYELNIPKWLTIMM</sequence>
<gene>
    <name evidence="3" type="primary">CNPPD1</name>
</gene>
<protein>
    <recommendedName>
        <fullName evidence="2">Protein CNPPD1</fullName>
    </recommendedName>
</protein>
<dbReference type="GO" id="GO:0019901">
    <property type="term" value="F:protein kinase binding"/>
    <property type="evidence" value="ECO:0007669"/>
    <property type="project" value="InterPro"/>
</dbReference>
<dbReference type="PANTHER" id="PTHR15615:SF108">
    <property type="entry name" value="PROTEIN CNPPD1"/>
    <property type="match status" value="1"/>
</dbReference>
<dbReference type="Pfam" id="PF08613">
    <property type="entry name" value="Cyclin"/>
    <property type="match status" value="1"/>
</dbReference>
<dbReference type="InterPro" id="IPR013922">
    <property type="entry name" value="Cyclin_PHO80-like"/>
</dbReference>
<name>T2M692_HYDVU</name>
<dbReference type="OrthoDB" id="244495at2759"/>